<evidence type="ECO:0000313" key="3">
    <source>
        <dbReference type="EMBL" id="KAK7933231.1"/>
    </source>
</evidence>
<dbReference type="GO" id="GO:0005576">
    <property type="term" value="C:extracellular region"/>
    <property type="evidence" value="ECO:0007669"/>
    <property type="project" value="InterPro"/>
</dbReference>
<dbReference type="Pfam" id="PF00219">
    <property type="entry name" value="IGFBP"/>
    <property type="match status" value="1"/>
</dbReference>
<reference evidence="4" key="1">
    <citation type="submission" date="2024-04" db="EMBL/GenBank/DDBJ databases">
        <title>Salinicola lusitanus LLJ914,a marine bacterium isolated from the Okinawa Trough.</title>
        <authorList>
            <person name="Li J."/>
        </authorList>
    </citation>
    <scope>NUCLEOTIDE SEQUENCE [LARGE SCALE GENOMIC DNA]</scope>
</reference>
<evidence type="ECO:0000256" key="1">
    <source>
        <dbReference type="ARBA" id="ARBA00023157"/>
    </source>
</evidence>
<name>A0AAW0PXD3_9GOBI</name>
<dbReference type="Proteomes" id="UP001460270">
    <property type="component" value="Unassembled WGS sequence"/>
</dbReference>
<dbReference type="SUPFAM" id="SSF57184">
    <property type="entry name" value="Growth factor receptor domain"/>
    <property type="match status" value="1"/>
</dbReference>
<dbReference type="EMBL" id="JBBPFD010000003">
    <property type="protein sequence ID" value="KAK7933231.1"/>
    <property type="molecule type" value="Genomic_DNA"/>
</dbReference>
<accession>A0AAW0PXD3</accession>
<dbReference type="InterPro" id="IPR009030">
    <property type="entry name" value="Growth_fac_rcpt_cys_sf"/>
</dbReference>
<keyword evidence="4" id="KW-1185">Reference proteome</keyword>
<dbReference type="Gene3D" id="4.10.40.20">
    <property type="match status" value="1"/>
</dbReference>
<sequence length="170" mass="19387">MNRRSFGIYFHCLGDLPVDPDRQRVIYSVEPWWYNHAFPLCFPPAEYYLLFLFAPSQHLDGTQVVEQKRNLPAGVRLSPVSHPPRECYYGRVKDFCGCCVVCASGEGEDCSALACGEGLRCERRSQEGPRVECAFVNPTGSFVEATGERTPACADSRQKTEERRWNMWPR</sequence>
<protein>
    <recommendedName>
        <fullName evidence="2">IGFBP N-terminal domain-containing protein</fullName>
    </recommendedName>
</protein>
<keyword evidence="1" id="KW-1015">Disulfide bond</keyword>
<evidence type="ECO:0000259" key="2">
    <source>
        <dbReference type="Pfam" id="PF00219"/>
    </source>
</evidence>
<dbReference type="InterPro" id="IPR000867">
    <property type="entry name" value="IGFBP-like"/>
</dbReference>
<organism evidence="3 4">
    <name type="scientific">Mugilogobius chulae</name>
    <name type="common">yellowstripe goby</name>
    <dbReference type="NCBI Taxonomy" id="88201"/>
    <lineage>
        <taxon>Eukaryota</taxon>
        <taxon>Metazoa</taxon>
        <taxon>Chordata</taxon>
        <taxon>Craniata</taxon>
        <taxon>Vertebrata</taxon>
        <taxon>Euteleostomi</taxon>
        <taxon>Actinopterygii</taxon>
        <taxon>Neopterygii</taxon>
        <taxon>Teleostei</taxon>
        <taxon>Neoteleostei</taxon>
        <taxon>Acanthomorphata</taxon>
        <taxon>Gobiaria</taxon>
        <taxon>Gobiiformes</taxon>
        <taxon>Gobioidei</taxon>
        <taxon>Gobiidae</taxon>
        <taxon>Gobionellinae</taxon>
        <taxon>Mugilogobius</taxon>
    </lineage>
</organism>
<proteinExistence type="predicted"/>
<evidence type="ECO:0000313" key="4">
    <source>
        <dbReference type="Proteomes" id="UP001460270"/>
    </source>
</evidence>
<dbReference type="AlphaFoldDB" id="A0AAW0PXD3"/>
<feature type="domain" description="IGFBP N-terminal" evidence="2">
    <location>
        <begin position="83"/>
        <end position="121"/>
    </location>
</feature>
<comment type="caution">
    <text evidence="3">The sequence shown here is derived from an EMBL/GenBank/DDBJ whole genome shotgun (WGS) entry which is preliminary data.</text>
</comment>
<gene>
    <name evidence="3" type="ORF">WMY93_004127</name>
</gene>